<dbReference type="OrthoDB" id="114248at2"/>
<evidence type="ECO:0000256" key="4">
    <source>
        <dbReference type="ARBA" id="ARBA00024446"/>
    </source>
</evidence>
<organism evidence="6 7">
    <name type="scientific">Hyphomicrobium facile</name>
    <dbReference type="NCBI Taxonomy" id="51670"/>
    <lineage>
        <taxon>Bacteria</taxon>
        <taxon>Pseudomonadati</taxon>
        <taxon>Pseudomonadota</taxon>
        <taxon>Alphaproteobacteria</taxon>
        <taxon>Hyphomicrobiales</taxon>
        <taxon>Hyphomicrobiaceae</taxon>
        <taxon>Hyphomicrobium</taxon>
    </lineage>
</organism>
<dbReference type="InterPro" id="IPR009246">
    <property type="entry name" value="EutC"/>
</dbReference>
<keyword evidence="1 5" id="KW-0846">Cobalamin</keyword>
<comment type="similarity">
    <text evidence="5">Belongs to the EutC family.</text>
</comment>
<comment type="cofactor">
    <cofactor evidence="5">
        <name>adenosylcob(III)alamin</name>
        <dbReference type="ChEBI" id="CHEBI:18408"/>
    </cofactor>
    <text evidence="5">Binds between the large and small subunits.</text>
</comment>
<evidence type="ECO:0000256" key="1">
    <source>
        <dbReference type="ARBA" id="ARBA00022628"/>
    </source>
</evidence>
<evidence type="ECO:0000256" key="5">
    <source>
        <dbReference type="HAMAP-Rule" id="MF_00601"/>
    </source>
</evidence>
<dbReference type="GO" id="GO:0031471">
    <property type="term" value="C:ethanolamine degradation polyhedral organelle"/>
    <property type="evidence" value="ECO:0007669"/>
    <property type="project" value="UniProtKB-UniRule"/>
</dbReference>
<dbReference type="UniPathway" id="UPA00560"/>
<dbReference type="InterPro" id="IPR042255">
    <property type="entry name" value="EutC_N"/>
</dbReference>
<protein>
    <recommendedName>
        <fullName evidence="5">Ethanolamine ammonia-lyase small subunit</fullName>
        <shortName evidence="5">EAL small subunit</shortName>
        <ecNumber evidence="5">4.3.1.7</ecNumber>
    </recommendedName>
</protein>
<dbReference type="RefSeq" id="WP_092868142.1">
    <property type="nucleotide sequence ID" value="NZ_FPCH01000002.1"/>
</dbReference>
<sequence length="259" mass="27872">MTEDPWANLKRFTDARIGLGRSGSAMPTREVLNFALSHAMARDAVTTPIDWTPIEKGLSNLGLSTLRIASAASDRSEYLRRPDLGRRLSDVSREALVRASEVEGSAKPDLVILVGDGLSSLGVAANTLAYMSAFMPYVVKAGWKLSPVLLADDARVALGDEAGEILGGKAVLVLIGERPGLSSPDSLGVYLTFSPRIGIKDADRNCISNIRQRGLSYDEGTFKTAWLLREAFRRGLTGVNLKDDSQFLIEGQPGPELIG</sequence>
<evidence type="ECO:0000313" key="6">
    <source>
        <dbReference type="EMBL" id="SFV33282.1"/>
    </source>
</evidence>
<dbReference type="Proteomes" id="UP000199423">
    <property type="component" value="Unassembled WGS sequence"/>
</dbReference>
<evidence type="ECO:0000313" key="7">
    <source>
        <dbReference type="Proteomes" id="UP000199423"/>
    </source>
</evidence>
<evidence type="ECO:0000256" key="3">
    <source>
        <dbReference type="ARBA" id="ARBA00023285"/>
    </source>
</evidence>
<feature type="binding site" evidence="5">
    <location>
        <position position="177"/>
    </location>
    <ligand>
        <name>adenosylcob(III)alamin</name>
        <dbReference type="ChEBI" id="CHEBI:18408"/>
    </ligand>
</feature>
<comment type="catalytic activity">
    <reaction evidence="5">
        <text>ethanolamine = acetaldehyde + NH4(+)</text>
        <dbReference type="Rhea" id="RHEA:15313"/>
        <dbReference type="ChEBI" id="CHEBI:15343"/>
        <dbReference type="ChEBI" id="CHEBI:28938"/>
        <dbReference type="ChEBI" id="CHEBI:57603"/>
        <dbReference type="EC" id="4.3.1.7"/>
    </reaction>
</comment>
<dbReference type="GO" id="GO:0046336">
    <property type="term" value="P:ethanolamine catabolic process"/>
    <property type="evidence" value="ECO:0007669"/>
    <property type="project" value="UniProtKB-UniRule"/>
</dbReference>
<name>A0A1I7NF27_9HYPH</name>
<dbReference type="GO" id="GO:0008851">
    <property type="term" value="F:ethanolamine ammonia-lyase activity"/>
    <property type="evidence" value="ECO:0007669"/>
    <property type="project" value="UniProtKB-UniRule"/>
</dbReference>
<evidence type="ECO:0000256" key="2">
    <source>
        <dbReference type="ARBA" id="ARBA00023239"/>
    </source>
</evidence>
<dbReference type="EMBL" id="FPCH01000002">
    <property type="protein sequence ID" value="SFV33282.1"/>
    <property type="molecule type" value="Genomic_DNA"/>
</dbReference>
<comment type="pathway">
    <text evidence="5">Amine and polyamine degradation; ethanolamine degradation.</text>
</comment>
<dbReference type="NCBIfam" id="NF003971">
    <property type="entry name" value="PRK05465.1"/>
    <property type="match status" value="1"/>
</dbReference>
<dbReference type="HAMAP" id="MF_00601">
    <property type="entry name" value="EutC"/>
    <property type="match status" value="1"/>
</dbReference>
<keyword evidence="7" id="KW-1185">Reference proteome</keyword>
<dbReference type="GO" id="GO:0031419">
    <property type="term" value="F:cobalamin binding"/>
    <property type="evidence" value="ECO:0007669"/>
    <property type="project" value="UniProtKB-UniRule"/>
</dbReference>
<dbReference type="STRING" id="51670.SAMN04488557_1905"/>
<comment type="subcellular location">
    <subcellularLocation>
        <location evidence="5">Bacterial microcompartment</location>
    </subcellularLocation>
</comment>
<proteinExistence type="inferred from homology"/>
<dbReference type="AlphaFoldDB" id="A0A1I7NF27"/>
<dbReference type="PANTHER" id="PTHR39330">
    <property type="entry name" value="ETHANOLAMINE AMMONIA-LYASE LIGHT CHAIN"/>
    <property type="match status" value="1"/>
</dbReference>
<feature type="binding site" evidence="5">
    <location>
        <position position="206"/>
    </location>
    <ligand>
        <name>adenosylcob(III)alamin</name>
        <dbReference type="ChEBI" id="CHEBI:18408"/>
    </ligand>
</feature>
<dbReference type="Gene3D" id="1.10.30.40">
    <property type="entry name" value="Ethanolamine ammonia-lyase light chain (EutC), N-terminal domain"/>
    <property type="match status" value="1"/>
</dbReference>
<accession>A0A1I7NF27</accession>
<comment type="function">
    <text evidence="5">Catalyzes the deamination of various vicinal amino-alcohols to oxo compounds. Allows this organism to utilize ethanolamine as the sole source of nitrogen and carbon in the presence of external vitamin B12.</text>
</comment>
<dbReference type="InterPro" id="IPR042251">
    <property type="entry name" value="EutC_C"/>
</dbReference>
<dbReference type="GO" id="GO:0006520">
    <property type="term" value="P:amino acid metabolic process"/>
    <property type="evidence" value="ECO:0007669"/>
    <property type="project" value="InterPro"/>
</dbReference>
<dbReference type="PIRSF" id="PIRSF018982">
    <property type="entry name" value="EutC"/>
    <property type="match status" value="1"/>
</dbReference>
<keyword evidence="3 5" id="KW-0170">Cobalt</keyword>
<dbReference type="PANTHER" id="PTHR39330:SF1">
    <property type="entry name" value="ETHANOLAMINE AMMONIA-LYASE SMALL SUBUNIT"/>
    <property type="match status" value="1"/>
</dbReference>
<dbReference type="Pfam" id="PF05985">
    <property type="entry name" value="EutC"/>
    <property type="match status" value="1"/>
</dbReference>
<keyword evidence="4 5" id="KW-1283">Bacterial microcompartment</keyword>
<feature type="binding site" evidence="5">
    <location>
        <position position="156"/>
    </location>
    <ligand>
        <name>adenosylcob(III)alamin</name>
        <dbReference type="ChEBI" id="CHEBI:18408"/>
    </ligand>
</feature>
<dbReference type="GO" id="GO:0009350">
    <property type="term" value="C:ethanolamine ammonia-lyase complex"/>
    <property type="evidence" value="ECO:0007669"/>
    <property type="project" value="UniProtKB-UniRule"/>
</dbReference>
<keyword evidence="2 5" id="KW-0456">Lyase</keyword>
<dbReference type="Gene3D" id="3.40.50.11240">
    <property type="entry name" value="Ethanolamine ammonia-lyase light chain (EutC)"/>
    <property type="match status" value="1"/>
</dbReference>
<gene>
    <name evidence="5" type="primary">eutC</name>
    <name evidence="6" type="ORF">SAMN04488557_1905</name>
</gene>
<comment type="subunit">
    <text evidence="5">The basic unit is a heterodimer which dimerizes to form tetramers. The heterotetramers trimerize; 6 large subunits form a core ring with 6 small subunits projecting outwards.</text>
</comment>
<dbReference type="EC" id="4.3.1.7" evidence="5"/>
<reference evidence="7" key="1">
    <citation type="submission" date="2016-10" db="EMBL/GenBank/DDBJ databases">
        <authorList>
            <person name="Varghese N."/>
            <person name="Submissions S."/>
        </authorList>
    </citation>
    <scope>NUCLEOTIDE SEQUENCE [LARGE SCALE GENOMIC DNA]</scope>
    <source>
        <strain evidence="7">DSM 1565</strain>
    </source>
</reference>